<keyword evidence="3" id="KW-1185">Reference proteome</keyword>
<evidence type="ECO:0000313" key="3">
    <source>
        <dbReference type="Proteomes" id="UP000325255"/>
    </source>
</evidence>
<dbReference type="InterPro" id="IPR001075">
    <property type="entry name" value="NIF_FeS_clus_asmbl_NifU_C"/>
</dbReference>
<feature type="domain" description="NIF system FeS cluster assembly NifU C-terminal" evidence="1">
    <location>
        <begin position="24"/>
        <end position="87"/>
    </location>
</feature>
<name>A0A5M6J0H4_9PROT</name>
<dbReference type="AlphaFoldDB" id="A0A5M6J0H4"/>
<evidence type="ECO:0000259" key="1">
    <source>
        <dbReference type="Pfam" id="PF01106"/>
    </source>
</evidence>
<protein>
    <submittedName>
        <fullName evidence="2">NifU family protein</fullName>
    </submittedName>
</protein>
<gene>
    <name evidence="2" type="ORF">F1189_02330</name>
</gene>
<evidence type="ECO:0000313" key="2">
    <source>
        <dbReference type="EMBL" id="KAA5614063.1"/>
    </source>
</evidence>
<dbReference type="Gene3D" id="3.30.300.130">
    <property type="entry name" value="Fe-S cluster assembly (FSCA)"/>
    <property type="match status" value="1"/>
</dbReference>
<organism evidence="2 3">
    <name type="scientific">Rhodovastum atsumiense</name>
    <dbReference type="NCBI Taxonomy" id="504468"/>
    <lineage>
        <taxon>Bacteria</taxon>
        <taxon>Pseudomonadati</taxon>
        <taxon>Pseudomonadota</taxon>
        <taxon>Alphaproteobacteria</taxon>
        <taxon>Acetobacterales</taxon>
        <taxon>Acetobacteraceae</taxon>
        <taxon>Rhodovastum</taxon>
    </lineage>
</organism>
<dbReference type="Pfam" id="PF01106">
    <property type="entry name" value="NifU"/>
    <property type="match status" value="1"/>
</dbReference>
<dbReference type="GO" id="GO:0005506">
    <property type="term" value="F:iron ion binding"/>
    <property type="evidence" value="ECO:0007669"/>
    <property type="project" value="InterPro"/>
</dbReference>
<dbReference type="EMBL" id="VWPK01000003">
    <property type="protein sequence ID" value="KAA5614063.1"/>
    <property type="molecule type" value="Genomic_DNA"/>
</dbReference>
<proteinExistence type="predicted"/>
<dbReference type="RefSeq" id="WP_150038959.1">
    <property type="nucleotide sequence ID" value="NZ_OW485601.1"/>
</dbReference>
<comment type="caution">
    <text evidence="2">The sequence shown here is derived from an EMBL/GenBank/DDBJ whole genome shotgun (WGS) entry which is preliminary data.</text>
</comment>
<dbReference type="GO" id="GO:0051536">
    <property type="term" value="F:iron-sulfur cluster binding"/>
    <property type="evidence" value="ECO:0007669"/>
    <property type="project" value="InterPro"/>
</dbReference>
<reference evidence="2 3" key="1">
    <citation type="submission" date="2019-09" db="EMBL/GenBank/DDBJ databases">
        <title>Genome sequence of Rhodovastum atsumiense, a diverse member of the Acetobacteraceae family of non-sulfur purple photosynthetic bacteria.</title>
        <authorList>
            <person name="Meyer T."/>
            <person name="Kyndt J."/>
        </authorList>
    </citation>
    <scope>NUCLEOTIDE SEQUENCE [LARGE SCALE GENOMIC DNA]</scope>
    <source>
        <strain evidence="2 3">DSM 21279</strain>
    </source>
</reference>
<sequence>MTPPLSPAPLSTTPSVEERRRQIVAEVIAAARPDVQRDGGDIELVEIAGDRVRVRLTGTCIGCAMAGHTLGALRRRLVQALGEPVRVLPG</sequence>
<accession>A0A5M6J0H4</accession>
<dbReference type="Proteomes" id="UP000325255">
    <property type="component" value="Unassembled WGS sequence"/>
</dbReference>
<dbReference type="GO" id="GO:0016226">
    <property type="term" value="P:iron-sulfur cluster assembly"/>
    <property type="evidence" value="ECO:0007669"/>
    <property type="project" value="InterPro"/>
</dbReference>
<dbReference type="OrthoDB" id="9808097at2"/>
<dbReference type="InterPro" id="IPR034904">
    <property type="entry name" value="FSCA_dom_sf"/>
</dbReference>
<dbReference type="SUPFAM" id="SSF117916">
    <property type="entry name" value="Fe-S cluster assembly (FSCA) domain-like"/>
    <property type="match status" value="1"/>
</dbReference>